<evidence type="ECO:0000313" key="2">
    <source>
        <dbReference type="Proteomes" id="UP001222027"/>
    </source>
</evidence>
<organism evidence="1 2">
    <name type="scientific">Ensete ventricosum</name>
    <name type="common">Abyssinian banana</name>
    <name type="synonym">Musa ensete</name>
    <dbReference type="NCBI Taxonomy" id="4639"/>
    <lineage>
        <taxon>Eukaryota</taxon>
        <taxon>Viridiplantae</taxon>
        <taxon>Streptophyta</taxon>
        <taxon>Embryophyta</taxon>
        <taxon>Tracheophyta</taxon>
        <taxon>Spermatophyta</taxon>
        <taxon>Magnoliopsida</taxon>
        <taxon>Liliopsida</taxon>
        <taxon>Zingiberales</taxon>
        <taxon>Musaceae</taxon>
        <taxon>Ensete</taxon>
    </lineage>
</organism>
<dbReference type="AlphaFoldDB" id="A0AAV8PWP4"/>
<comment type="caution">
    <text evidence="1">The sequence shown here is derived from an EMBL/GenBank/DDBJ whole genome shotgun (WGS) entry which is preliminary data.</text>
</comment>
<accession>A0AAV8PWP4</accession>
<keyword evidence="2" id="KW-1185">Reference proteome</keyword>
<evidence type="ECO:0000313" key="1">
    <source>
        <dbReference type="EMBL" id="KAJ8459255.1"/>
    </source>
</evidence>
<dbReference type="EMBL" id="JAQQAF010000009">
    <property type="protein sequence ID" value="KAJ8459255.1"/>
    <property type="molecule type" value="Genomic_DNA"/>
</dbReference>
<proteinExistence type="predicted"/>
<gene>
    <name evidence="1" type="ORF">OPV22_032181</name>
</gene>
<dbReference type="Proteomes" id="UP001222027">
    <property type="component" value="Unassembled WGS sequence"/>
</dbReference>
<reference evidence="1 2" key="1">
    <citation type="submission" date="2022-12" db="EMBL/GenBank/DDBJ databases">
        <title>Chromosome-scale assembly of the Ensete ventricosum genome.</title>
        <authorList>
            <person name="Dussert Y."/>
            <person name="Stocks J."/>
            <person name="Wendawek A."/>
            <person name="Woldeyes F."/>
            <person name="Nichols R.A."/>
            <person name="Borrell J.S."/>
        </authorList>
    </citation>
    <scope>NUCLEOTIDE SEQUENCE [LARGE SCALE GENOMIC DNA]</scope>
    <source>
        <strain evidence="2">cv. Maze</strain>
        <tissue evidence="1">Seeds</tissue>
    </source>
</reference>
<sequence length="157" mass="17264">MLSSSAIVVSLPECTACGNNYIIPNGGKSTDGERNPQLGVTFTILNPKLNLIDGERTSRPAIYTDRIVPPSVRTRPLRVPSIASSSPNPTNPSFFADSLIPLLPYFRSHLPPPEPTSISRDREDTARSLIYMAVSYGFHQLDGRLSLQFLSHKILTK</sequence>
<protein>
    <submittedName>
        <fullName evidence="1">Uncharacterized protein</fullName>
    </submittedName>
</protein>
<name>A0AAV8PWP4_ENSVE</name>